<comment type="caution">
    <text evidence="7">The sequence shown here is derived from an EMBL/GenBank/DDBJ whole genome shotgun (WGS) entry which is preliminary data.</text>
</comment>
<dbReference type="GO" id="GO:0016787">
    <property type="term" value="F:hydrolase activity"/>
    <property type="evidence" value="ECO:0007669"/>
    <property type="project" value="UniProtKB-KW"/>
</dbReference>
<gene>
    <name evidence="7" type="ORF">EDC14_105413</name>
</gene>
<dbReference type="InterPro" id="IPR014001">
    <property type="entry name" value="Helicase_ATP-bd"/>
</dbReference>
<dbReference type="SUPFAM" id="SSF52540">
    <property type="entry name" value="P-loop containing nucleoside triphosphate hydrolases"/>
    <property type="match status" value="1"/>
</dbReference>
<dbReference type="GO" id="GO:0005524">
    <property type="term" value="F:ATP binding"/>
    <property type="evidence" value="ECO:0007669"/>
    <property type="project" value="UniProtKB-KW"/>
</dbReference>
<evidence type="ECO:0000256" key="4">
    <source>
        <dbReference type="ARBA" id="ARBA00022840"/>
    </source>
</evidence>
<keyword evidence="2" id="KW-0378">Hydrolase</keyword>
<dbReference type="AlphaFoldDB" id="A0A4R1QXI1"/>
<dbReference type="EMBL" id="SLUN01000054">
    <property type="protein sequence ID" value="TCL55730.1"/>
    <property type="molecule type" value="Genomic_DNA"/>
</dbReference>
<keyword evidence="4" id="KW-0067">ATP-binding</keyword>
<protein>
    <submittedName>
        <fullName evidence="7">Superfamily II DNA or RNA helicase</fullName>
    </submittedName>
</protein>
<dbReference type="Proteomes" id="UP000295008">
    <property type="component" value="Unassembled WGS sequence"/>
</dbReference>
<feature type="domain" description="Helicase ATP-binding" evidence="5">
    <location>
        <begin position="265"/>
        <end position="433"/>
    </location>
</feature>
<evidence type="ECO:0000313" key="7">
    <source>
        <dbReference type="EMBL" id="TCL55730.1"/>
    </source>
</evidence>
<dbReference type="CDD" id="cd09179">
    <property type="entry name" value="PLDc_N_DEXD_a"/>
    <property type="match status" value="1"/>
</dbReference>
<accession>A0A4R1QXI1</accession>
<evidence type="ECO:0000313" key="8">
    <source>
        <dbReference type="Proteomes" id="UP000295008"/>
    </source>
</evidence>
<feature type="domain" description="Helicase C-terminal" evidence="6">
    <location>
        <begin position="510"/>
        <end position="682"/>
    </location>
</feature>
<evidence type="ECO:0000256" key="2">
    <source>
        <dbReference type="ARBA" id="ARBA00022801"/>
    </source>
</evidence>
<dbReference type="PANTHER" id="PTHR11274">
    <property type="entry name" value="RAD25/XP-B DNA REPAIR HELICASE"/>
    <property type="match status" value="1"/>
</dbReference>
<dbReference type="PROSITE" id="PS51192">
    <property type="entry name" value="HELICASE_ATP_BIND_1"/>
    <property type="match status" value="1"/>
</dbReference>
<keyword evidence="8" id="KW-1185">Reference proteome</keyword>
<dbReference type="PROSITE" id="PS51194">
    <property type="entry name" value="HELICASE_CTER"/>
    <property type="match status" value="1"/>
</dbReference>
<name>A0A4R1QXI1_HYDET</name>
<dbReference type="GO" id="GO:0003677">
    <property type="term" value="F:DNA binding"/>
    <property type="evidence" value="ECO:0007669"/>
    <property type="project" value="InterPro"/>
</dbReference>
<dbReference type="PANTHER" id="PTHR11274:SF0">
    <property type="entry name" value="GENERAL TRANSCRIPTION AND DNA REPAIR FACTOR IIH HELICASE SUBUNIT XPB"/>
    <property type="match status" value="1"/>
</dbReference>
<keyword evidence="1" id="KW-0547">Nucleotide-binding</keyword>
<dbReference type="RefSeq" id="WP_132017604.1">
    <property type="nucleotide sequence ID" value="NZ_SLUN01000054.1"/>
</dbReference>
<dbReference type="OrthoDB" id="9802848at2"/>
<dbReference type="GO" id="GO:0004386">
    <property type="term" value="F:helicase activity"/>
    <property type="evidence" value="ECO:0007669"/>
    <property type="project" value="UniProtKB-KW"/>
</dbReference>
<evidence type="ECO:0000256" key="3">
    <source>
        <dbReference type="ARBA" id="ARBA00022806"/>
    </source>
</evidence>
<evidence type="ECO:0000259" key="6">
    <source>
        <dbReference type="PROSITE" id="PS51194"/>
    </source>
</evidence>
<dbReference type="InterPro" id="IPR027417">
    <property type="entry name" value="P-loop_NTPase"/>
</dbReference>
<dbReference type="InterPro" id="IPR001650">
    <property type="entry name" value="Helicase_C-like"/>
</dbReference>
<sequence>MSLRDVELKSEYRSLIDNVAKDFYIPLLKQAVTYKRAVGFFSSSALAEISKGILGLVNNGGTIQLVASPHLSDEDVEAIKKGYELREKIIENALIRELHGVNTEMEQERLNLLANLIADGFLDIKIALTEQNGEIGMYHEKMGIIADSEGNKVAFSGSMNESATAMTMNYEAIDVFCSWLDEKDRVTSKENAFTAIWNNTEPSIVTIDFPNVKEEIIKRYRRSPVIDVVREEFGDYVYISRKPSTCWISKPDYVKFYDYQIDAMISWENENYRGIFDMATGTGKTYTALGALEVLCNKVKSNLGVFIVCPYQHLVEQWVTDIKAFGIKPLICYSGYDWKKKYKSLISDFKLGVIKNFCVVTTNATFASENMQKEIDKLKGNVCLVVDEAHNFGAKKQLECMKEVFKYRLALSATLERHHDDEGTQKLKNYFGNKCIEYSLARAIKEDKLTPYYYHPIPIYLDDDELEAYNELTEKIIKILQNSKKDEPMPKLAETLLIKRARIIAGARNKLKALYEIIKERYVTENQILVYCGATTVENSSYIEGKIDEEEKRQIEIVVDMLGNNLGMRVSKFTSEENAAEREMIKENFADGTMLQALVAIRCLDEGVNIPGIRTAFILASSTNPKEYIQRRGRVLRKAPNKPFARIYDFITLPRNIDEPMHGSEYLNSEYSLIRREYERMEDFASLAENSSDAAKLQEKIDDFYKLNYIGGKDYGI</sequence>
<dbReference type="InterPro" id="IPR050615">
    <property type="entry name" value="ATP-dep_DNA_Helicase"/>
</dbReference>
<dbReference type="SMART" id="SM00487">
    <property type="entry name" value="DEXDc"/>
    <property type="match status" value="1"/>
</dbReference>
<dbReference type="Gene3D" id="3.40.50.300">
    <property type="entry name" value="P-loop containing nucleotide triphosphate hydrolases"/>
    <property type="match status" value="2"/>
</dbReference>
<keyword evidence="3 7" id="KW-0347">Helicase</keyword>
<reference evidence="7 8" key="1">
    <citation type="submission" date="2019-03" db="EMBL/GenBank/DDBJ databases">
        <title>Genomic Encyclopedia of Type Strains, Phase IV (KMG-IV): sequencing the most valuable type-strain genomes for metagenomic binning, comparative biology and taxonomic classification.</title>
        <authorList>
            <person name="Goeker M."/>
        </authorList>
    </citation>
    <scope>NUCLEOTIDE SEQUENCE [LARGE SCALE GENOMIC DNA]</scope>
    <source>
        <strain evidence="7 8">LX-B</strain>
    </source>
</reference>
<dbReference type="Pfam" id="PF00271">
    <property type="entry name" value="Helicase_C"/>
    <property type="match status" value="1"/>
</dbReference>
<evidence type="ECO:0000259" key="5">
    <source>
        <dbReference type="PROSITE" id="PS51192"/>
    </source>
</evidence>
<evidence type="ECO:0000256" key="1">
    <source>
        <dbReference type="ARBA" id="ARBA00022741"/>
    </source>
</evidence>
<dbReference type="SMART" id="SM00490">
    <property type="entry name" value="HELICc"/>
    <property type="match status" value="1"/>
</dbReference>
<organism evidence="7 8">
    <name type="scientific">Hydrogenispora ethanolica</name>
    <dbReference type="NCBI Taxonomy" id="1082276"/>
    <lineage>
        <taxon>Bacteria</taxon>
        <taxon>Bacillati</taxon>
        <taxon>Bacillota</taxon>
        <taxon>Hydrogenispora</taxon>
    </lineage>
</organism>
<dbReference type="Pfam" id="PF04851">
    <property type="entry name" value="ResIII"/>
    <property type="match status" value="1"/>
</dbReference>
<proteinExistence type="predicted"/>
<dbReference type="InterPro" id="IPR006935">
    <property type="entry name" value="Helicase/UvrB_N"/>
</dbReference>